<protein>
    <submittedName>
        <fullName evidence="1">Uncharacterized protein</fullName>
    </submittedName>
</protein>
<gene>
    <name evidence="1" type="primary">LOC110724767</name>
</gene>
<dbReference type="RefSeq" id="XP_021759915.1">
    <property type="nucleotide sequence ID" value="XM_021904223.1"/>
</dbReference>
<dbReference type="AlphaFoldDB" id="A0A803KY28"/>
<dbReference type="GeneID" id="110724767"/>
<dbReference type="EnsemblPlants" id="AUR62014478-RA">
    <property type="protein sequence ID" value="AUR62014478-RA:cds"/>
    <property type="gene ID" value="AUR62014478"/>
</dbReference>
<dbReference type="Gramene" id="AUR62003937-RA">
    <property type="protein sequence ID" value="AUR62003937-RA:cds"/>
    <property type="gene ID" value="AUR62003937"/>
</dbReference>
<dbReference type="PANTHER" id="PTHR33872:SF2">
    <property type="entry name" value="DNA POLYMERASE EPSILON CATALYTIC SUBUNIT A"/>
    <property type="match status" value="1"/>
</dbReference>
<reference evidence="1" key="1">
    <citation type="journal article" date="2017" name="Nature">
        <title>The genome of Chenopodium quinoa.</title>
        <authorList>
            <person name="Jarvis D.E."/>
            <person name="Ho Y.S."/>
            <person name="Lightfoot D.J."/>
            <person name="Schmoeckel S.M."/>
            <person name="Li B."/>
            <person name="Borm T.J.A."/>
            <person name="Ohyanagi H."/>
            <person name="Mineta K."/>
            <person name="Michell C.T."/>
            <person name="Saber N."/>
            <person name="Kharbatia N.M."/>
            <person name="Rupper R.R."/>
            <person name="Sharp A.R."/>
            <person name="Dally N."/>
            <person name="Boughton B.A."/>
            <person name="Woo Y.H."/>
            <person name="Gao G."/>
            <person name="Schijlen E.G.W.M."/>
            <person name="Guo X."/>
            <person name="Momin A.A."/>
            <person name="Negrao S."/>
            <person name="Al-Babili S."/>
            <person name="Gehring C."/>
            <person name="Roessner U."/>
            <person name="Jung C."/>
            <person name="Murphy K."/>
            <person name="Arold S.T."/>
            <person name="Gojobori T."/>
            <person name="van der Linden C.G."/>
            <person name="van Loo E.N."/>
            <person name="Jellen E.N."/>
            <person name="Maughan P.J."/>
            <person name="Tester M."/>
        </authorList>
    </citation>
    <scope>NUCLEOTIDE SEQUENCE [LARGE SCALE GENOMIC DNA]</scope>
    <source>
        <strain evidence="1">cv. PI 614886</strain>
    </source>
</reference>
<dbReference type="EnsemblPlants" id="AUR62003937-RA">
    <property type="protein sequence ID" value="AUR62003937-RA:cds"/>
    <property type="gene ID" value="AUR62003937"/>
</dbReference>
<accession>A0A803KY28</accession>
<accession>A0A803LKI1</accession>
<dbReference type="KEGG" id="cqi:110682356"/>
<evidence type="ECO:0000313" key="1">
    <source>
        <dbReference type="EnsemblPlants" id="AUR62003937-RA:cds"/>
    </source>
</evidence>
<dbReference type="OMA" id="AYWRSQK"/>
<reference evidence="1" key="2">
    <citation type="submission" date="2021-03" db="UniProtKB">
        <authorList>
            <consortium name="EnsemblPlants"/>
        </authorList>
    </citation>
    <scope>IDENTIFICATION</scope>
</reference>
<dbReference type="Proteomes" id="UP000596660">
    <property type="component" value="Unplaced"/>
</dbReference>
<dbReference type="KEGG" id="cqi:110724767"/>
<dbReference type="OrthoDB" id="1858881at2759"/>
<proteinExistence type="predicted"/>
<keyword evidence="2" id="KW-1185">Reference proteome</keyword>
<sequence length="143" mass="16464">MGSLMSGWDSPVQDQKYVKLMRNKSLTKEGIEDYWKLRKKTEEEHLKAVSPRVQDIINEESAPNELKRSTSLPMIDRKSSKIIVGKESDADLEHLNGWWTRSNWAFLNEPPVIEGEVPKYKYAAQYHVARLGSTNPDTRISSM</sequence>
<evidence type="ECO:0000313" key="2">
    <source>
        <dbReference type="Proteomes" id="UP000596660"/>
    </source>
</evidence>
<organism evidence="1 2">
    <name type="scientific">Chenopodium quinoa</name>
    <name type="common">Quinoa</name>
    <dbReference type="NCBI Taxonomy" id="63459"/>
    <lineage>
        <taxon>Eukaryota</taxon>
        <taxon>Viridiplantae</taxon>
        <taxon>Streptophyta</taxon>
        <taxon>Embryophyta</taxon>
        <taxon>Tracheophyta</taxon>
        <taxon>Spermatophyta</taxon>
        <taxon>Magnoliopsida</taxon>
        <taxon>eudicotyledons</taxon>
        <taxon>Gunneridae</taxon>
        <taxon>Pentapetalae</taxon>
        <taxon>Caryophyllales</taxon>
        <taxon>Chenopodiaceae</taxon>
        <taxon>Chenopodioideae</taxon>
        <taxon>Atripliceae</taxon>
        <taxon>Chenopodium</taxon>
    </lineage>
</organism>
<name>A0A803KY28_CHEQI</name>
<dbReference type="Gramene" id="AUR62014478-RA">
    <property type="protein sequence ID" value="AUR62014478-RA:cds"/>
    <property type="gene ID" value="AUR62014478"/>
</dbReference>
<dbReference type="PANTHER" id="PTHR33872">
    <property type="entry name" value="DNA POLYMERASE EPSILON CATALYTIC SUBUNIT A"/>
    <property type="match status" value="1"/>
</dbReference>